<dbReference type="PANTHER" id="PTHR39961">
    <property type="entry name" value="HYPOTHETICAL CYTOSOLIC PROTEIN"/>
    <property type="match status" value="1"/>
</dbReference>
<proteinExistence type="predicted"/>
<dbReference type="EMBL" id="CP104067">
    <property type="protein sequence ID" value="WAH42193.1"/>
    <property type="molecule type" value="Genomic_DNA"/>
</dbReference>
<dbReference type="Proteomes" id="UP001164761">
    <property type="component" value="Chromosome"/>
</dbReference>
<dbReference type="InterPro" id="IPR007405">
    <property type="entry name" value="Phage_KVP40_Orf299"/>
</dbReference>
<evidence type="ECO:0000313" key="1">
    <source>
        <dbReference type="EMBL" id="WAH42193.1"/>
    </source>
</evidence>
<gene>
    <name evidence="1" type="ORF">NZD89_01375</name>
</gene>
<organism evidence="1 2">
    <name type="scientific">Alicyclobacillus fastidiosus</name>
    <dbReference type="NCBI Taxonomy" id="392011"/>
    <lineage>
        <taxon>Bacteria</taxon>
        <taxon>Bacillati</taxon>
        <taxon>Bacillota</taxon>
        <taxon>Bacilli</taxon>
        <taxon>Bacillales</taxon>
        <taxon>Alicyclobacillaceae</taxon>
        <taxon>Alicyclobacillus</taxon>
    </lineage>
</organism>
<reference evidence="1" key="1">
    <citation type="submission" date="2022-08" db="EMBL/GenBank/DDBJ databases">
        <title>Alicyclobacillus fastidiosus DSM 17978, complete genome.</title>
        <authorList>
            <person name="Wang Q."/>
            <person name="Cai R."/>
            <person name="Wang Z."/>
        </authorList>
    </citation>
    <scope>NUCLEOTIDE SEQUENCE</scope>
    <source>
        <strain evidence="1">DSM 17978</strain>
    </source>
</reference>
<protein>
    <submittedName>
        <fullName evidence="1">Ribonuclease H-like YkuK family protein</fullName>
    </submittedName>
</protein>
<dbReference type="Pfam" id="PF04308">
    <property type="entry name" value="RNaseH_like"/>
    <property type="match status" value="1"/>
</dbReference>
<dbReference type="RefSeq" id="WP_268006086.1">
    <property type="nucleotide sequence ID" value="NZ_BSUT01000001.1"/>
</dbReference>
<sequence length="170" mass="19061">MRFQSPTRGQLSLEDVAADILHERAANPGAEYRLIIGTDSQLKGNGSTATFATAIILHKTGHGARYFVRKFVHEHLYSLRQRMFTEAALSIQTSGQLMEHLKVGTHDSTYPVAQGSPDWPIEVHLDIGERGETKQWIREIVAWIEANGYEARIKPNSYGASTVADRYTKH</sequence>
<evidence type="ECO:0000313" key="2">
    <source>
        <dbReference type="Proteomes" id="UP001164761"/>
    </source>
</evidence>
<name>A0ABY6ZH38_9BACL</name>
<accession>A0ABY6ZH38</accession>
<keyword evidence="2" id="KW-1185">Reference proteome</keyword>
<dbReference type="PANTHER" id="PTHR39961:SF1">
    <property type="entry name" value="DUF458 DOMAIN-CONTAINING PROTEIN"/>
    <property type="match status" value="1"/>
</dbReference>